<dbReference type="EMBL" id="CP011144">
    <property type="protein sequence ID" value="AKC88213.1"/>
    <property type="molecule type" value="Genomic_DNA"/>
</dbReference>
<keyword evidence="1" id="KW-0472">Membrane</keyword>
<organism evidence="2 3">
    <name type="scientific">Pseudoxanthomonas suwonensis</name>
    <dbReference type="NCBI Taxonomy" id="314722"/>
    <lineage>
        <taxon>Bacteria</taxon>
        <taxon>Pseudomonadati</taxon>
        <taxon>Pseudomonadota</taxon>
        <taxon>Gammaproteobacteria</taxon>
        <taxon>Lysobacterales</taxon>
        <taxon>Lysobacteraceae</taxon>
        <taxon>Pseudoxanthomonas</taxon>
    </lineage>
</organism>
<keyword evidence="1" id="KW-1133">Transmembrane helix</keyword>
<protein>
    <submittedName>
        <fullName evidence="2">Uncharacterized protein</fullName>
    </submittedName>
</protein>
<evidence type="ECO:0000313" key="3">
    <source>
        <dbReference type="Proteomes" id="UP000033067"/>
    </source>
</evidence>
<keyword evidence="1" id="KW-0812">Transmembrane</keyword>
<feature type="transmembrane region" description="Helical" evidence="1">
    <location>
        <begin position="52"/>
        <end position="70"/>
    </location>
</feature>
<keyword evidence="3" id="KW-1185">Reference proteome</keyword>
<dbReference type="AlphaFoldDB" id="A0A0E3Z407"/>
<proteinExistence type="predicted"/>
<gene>
    <name evidence="2" type="ORF">WQ53_05915</name>
</gene>
<reference evidence="2 3" key="1">
    <citation type="journal article" date="2015" name="Genome Announc.">
        <title>Complete Genome Sequence of Pseudoxanthomonas suwonensis Strain J1, a Cellulose-Degrading Bacterium Isolated from Leaf- and Wood-Enriched Soil.</title>
        <authorList>
            <person name="Hou L."/>
            <person name="Jiang J."/>
            <person name="Xu Z."/>
            <person name="Zhou Y."/>
            <person name="Leung F.C."/>
        </authorList>
    </citation>
    <scope>NUCLEOTIDE SEQUENCE [LARGE SCALE GENOMIC DNA]</scope>
    <source>
        <strain evidence="2 3">J1</strain>
    </source>
</reference>
<dbReference type="PATRIC" id="fig|314722.6.peg.1256"/>
<name>A0A0E3Z407_9GAMM</name>
<evidence type="ECO:0000256" key="1">
    <source>
        <dbReference type="SAM" id="Phobius"/>
    </source>
</evidence>
<dbReference type="Proteomes" id="UP000033067">
    <property type="component" value="Chromosome"/>
</dbReference>
<sequence>MATSNKVFVVVFVLFAAVNILDFAFYGQGIRSLVGAAGFALMAYGSFRNANPALVVGAVLALGSLVMKYVA</sequence>
<dbReference type="KEGG" id="psuw:WQ53_05915"/>
<evidence type="ECO:0000313" key="2">
    <source>
        <dbReference type="EMBL" id="AKC88213.1"/>
    </source>
</evidence>
<accession>A0A0E3Z407</accession>